<dbReference type="SUPFAM" id="SSF82671">
    <property type="entry name" value="SEA domain"/>
    <property type="match status" value="1"/>
</dbReference>
<feature type="domain" description="EGF-like" evidence="5">
    <location>
        <begin position="723"/>
        <end position="757"/>
    </location>
</feature>
<accession>A0A8B7W1D3</accession>
<dbReference type="RefSeq" id="XP_020037693.1">
    <property type="nucleotide sequence ID" value="XM_020182104.1"/>
</dbReference>
<dbReference type="PROSITE" id="PS50024">
    <property type="entry name" value="SEA"/>
    <property type="match status" value="1"/>
</dbReference>
<dbReference type="OrthoDB" id="7493297at2759"/>
<name>A0A8B7W1D3_CASCN</name>
<dbReference type="PANTHER" id="PTHR15381:SF3">
    <property type="entry name" value="MUCIN-3B-LIKE"/>
    <property type="match status" value="1"/>
</dbReference>
<feature type="domain" description="SEA" evidence="4">
    <location>
        <begin position="766"/>
        <end position="889"/>
    </location>
</feature>
<keyword evidence="1" id="KW-1015">Disulfide bond</keyword>
<dbReference type="Pfam" id="PF01390">
    <property type="entry name" value="SEA"/>
    <property type="match status" value="1"/>
</dbReference>
<evidence type="ECO:0000256" key="1">
    <source>
        <dbReference type="PROSITE-ProRule" id="PRU00076"/>
    </source>
</evidence>
<dbReference type="GO" id="GO:0045202">
    <property type="term" value="C:synapse"/>
    <property type="evidence" value="ECO:0007669"/>
    <property type="project" value="TreeGrafter"/>
</dbReference>
<dbReference type="CDD" id="cd00054">
    <property type="entry name" value="EGF_CA"/>
    <property type="match status" value="1"/>
</dbReference>
<dbReference type="Gene3D" id="3.30.70.960">
    <property type="entry name" value="SEA domain"/>
    <property type="match status" value="1"/>
</dbReference>
<dbReference type="KEGG" id="ccan:109698110"/>
<comment type="caution">
    <text evidence="1">Lacks conserved residue(s) required for the propagation of feature annotation.</text>
</comment>
<evidence type="ECO:0000256" key="3">
    <source>
        <dbReference type="SAM" id="Phobius"/>
    </source>
</evidence>
<dbReference type="InterPro" id="IPR036364">
    <property type="entry name" value="SEA_dom_sf"/>
</dbReference>
<feature type="transmembrane region" description="Helical" evidence="3">
    <location>
        <begin position="972"/>
        <end position="997"/>
    </location>
</feature>
<organism evidence="6">
    <name type="scientific">Castor canadensis</name>
    <name type="common">American beaver</name>
    <dbReference type="NCBI Taxonomy" id="51338"/>
    <lineage>
        <taxon>Eukaryota</taxon>
        <taxon>Metazoa</taxon>
        <taxon>Chordata</taxon>
        <taxon>Craniata</taxon>
        <taxon>Vertebrata</taxon>
        <taxon>Euteleostomi</taxon>
        <taxon>Mammalia</taxon>
        <taxon>Eutheria</taxon>
        <taxon>Euarchontoglires</taxon>
        <taxon>Glires</taxon>
        <taxon>Rodentia</taxon>
        <taxon>Castorimorpha</taxon>
        <taxon>Castoridae</taxon>
        <taxon>Castor</taxon>
    </lineage>
</organism>
<proteinExistence type="predicted"/>
<feature type="region of interest" description="Disordered" evidence="2">
    <location>
        <begin position="672"/>
        <end position="701"/>
    </location>
</feature>
<gene>
    <name evidence="6" type="primary">Muc3a</name>
</gene>
<dbReference type="GO" id="GO:0071944">
    <property type="term" value="C:cell periphery"/>
    <property type="evidence" value="ECO:0007669"/>
    <property type="project" value="UniProtKB-ARBA"/>
</dbReference>
<dbReference type="SMART" id="SM00200">
    <property type="entry name" value="SEA"/>
    <property type="match status" value="1"/>
</dbReference>
<dbReference type="PROSITE" id="PS00022">
    <property type="entry name" value="EGF_1"/>
    <property type="match status" value="1"/>
</dbReference>
<dbReference type="SMART" id="SM00181">
    <property type="entry name" value="EGF"/>
    <property type="match status" value="2"/>
</dbReference>
<keyword evidence="1" id="KW-0245">EGF-like domain</keyword>
<dbReference type="Gene3D" id="2.10.25.10">
    <property type="entry name" value="Laminin"/>
    <property type="match status" value="1"/>
</dbReference>
<dbReference type="PROSITE" id="PS50026">
    <property type="entry name" value="EGF_3"/>
    <property type="match status" value="1"/>
</dbReference>
<reference evidence="6" key="1">
    <citation type="submission" date="2025-08" db="UniProtKB">
        <authorList>
            <consortium name="RefSeq"/>
        </authorList>
    </citation>
    <scope>IDENTIFICATION</scope>
    <source>
        <tissue evidence="6">Leukocyte</tissue>
    </source>
</reference>
<feature type="disulfide bond" evidence="1">
    <location>
        <begin position="747"/>
        <end position="756"/>
    </location>
</feature>
<keyword evidence="3" id="KW-1133">Transmembrane helix</keyword>
<evidence type="ECO:0000256" key="2">
    <source>
        <dbReference type="SAM" id="MobiDB-lite"/>
    </source>
</evidence>
<feature type="compositionally biased region" description="Low complexity" evidence="2">
    <location>
        <begin position="674"/>
        <end position="701"/>
    </location>
</feature>
<keyword evidence="3" id="KW-0812">Transmembrane</keyword>
<dbReference type="CTD" id="4584"/>
<dbReference type="PANTHER" id="PTHR15381">
    <property type="entry name" value="CHONDROITIN SULFATE PROTEOGLYCAN 5 -RELATED"/>
    <property type="match status" value="1"/>
</dbReference>
<dbReference type="InterPro" id="IPR000082">
    <property type="entry name" value="SEA_dom"/>
</dbReference>
<evidence type="ECO:0000259" key="5">
    <source>
        <dbReference type="PROSITE" id="PS50026"/>
    </source>
</evidence>
<evidence type="ECO:0000313" key="6">
    <source>
        <dbReference type="RefSeq" id="XP_020037693.1"/>
    </source>
</evidence>
<dbReference type="GO" id="GO:0048858">
    <property type="term" value="P:cell projection morphogenesis"/>
    <property type="evidence" value="ECO:0007669"/>
    <property type="project" value="TreeGrafter"/>
</dbReference>
<protein>
    <submittedName>
        <fullName evidence="6">Mucin-3A</fullName>
    </submittedName>
</protein>
<dbReference type="InterPro" id="IPR000742">
    <property type="entry name" value="EGF"/>
</dbReference>
<sequence length="1071" mass="115984">MSSASTIHTTVQYTPTPTTTTFLTTTTSTEPPSTTAAVTGTDVMTSDIPAATFTGATTLTPTSVFPTQSLVTEITATSPIASSVLATEALTSEMSSSSSPTVCHHPQPFKPHNFKQLLYCCYIKGYKLLISHNHWFSSKYWKYPDKFPCCKHSGHICILVIHICLQYRDHTPFKLHNFTQLPYWCYINNCHLLISHNLCFTTSNSYSTETMYPTATSSPFITSGVLDTSISMTPSASNTDIPTVIVTALHLSSAGNTVPLATTTDITSTHMASSVSAPHTNIISSSHNVQNTGTNSLVTISHPTTPSLITTFAGTGSTPVSSPVSSIALTPATSFSMSTPVLTSDPGTQNLFTTGITDSSPSSLQTVTLPPQFSSIMLTSHALSASSILSTPKTSVSTPTLLTSLTPSSGSSPEPFTRVSTSTNAMITSFGTFISSSTSTVIMSCLSSTSTNPVLTSITNSSPTSSNILSTENIGSSSVTAFPPFSSSTTTRTSQTVSLPTTTLTEITPFSYISLPSTTLCPETITITIVPTSPTIPCVEIDPSTEVTSTPTIPFSVFPFTTEMVSASSSGIGTILPTYMDTSTLMTTETEPTNFITDGRSSTGMRTTIMNTILTSTQMPTVETWLSTISVNTPSMPSSPGFPLTFKPSISLPTAMTSSKLTHAITPITRTPKTPAATTLTSSRTTSTTSQMTTQSRLTTTPGTCENGGTWTQGQCICLSGFSGDRCQQQNINCQNEGTWDGFKCICPNTFYGSFCEFPVEELELDTVDAEVSMEVSVDQEFSPDLNDNTSKAYRDFNNNFQNQIRKIYQNVQGFQGVKILSLRNGSIVVDYLVLLKLPFSLQLESEYEKVKMSLKEELQNASQGGNSCQSGQTLCFKPNSIKVNNNTRTELTPIAICRQAVAKGYEEFYFPLVEKNRLRCVTNCTSGLDSAIDCHQGQCFLDKSGPECRCFSTDTHWFSGPRCEVSIQWRALVGGLVGATALLLLLLGALSIWVVCCRRKDKDRQPQSWSWTKDKKWFEIWDEDTVGTFTKLGFEDDRTVKDENFYVNLESVDTNVRMHTKRPEMASSQH</sequence>
<keyword evidence="3" id="KW-0472">Membrane</keyword>
<evidence type="ECO:0000259" key="4">
    <source>
        <dbReference type="PROSITE" id="PS50024"/>
    </source>
</evidence>
<dbReference type="AlphaFoldDB" id="A0A8B7W1D3"/>